<reference evidence="2 3" key="1">
    <citation type="journal article" date="2020" name="Syst. Appl. Microbiol.">
        <title>Alienimonas chondri sp. nov., a novel planctomycete isolated from the biofilm of the red alga Chondrus crispus.</title>
        <authorList>
            <person name="Vitorino I."/>
            <person name="Albuquerque L."/>
            <person name="Wiegand S."/>
            <person name="Kallscheuer N."/>
            <person name="da Costa M.S."/>
            <person name="Lobo-da-Cunha A."/>
            <person name="Jogler C."/>
            <person name="Lage O.M."/>
        </authorList>
    </citation>
    <scope>NUCLEOTIDE SEQUENCE [LARGE SCALE GENOMIC DNA]</scope>
    <source>
        <strain evidence="2 3">LzC2</strain>
    </source>
</reference>
<name>A0ABX1V9A6_9PLAN</name>
<dbReference type="Proteomes" id="UP000609651">
    <property type="component" value="Unassembled WGS sequence"/>
</dbReference>
<dbReference type="EMBL" id="WTPX01000006">
    <property type="protein sequence ID" value="NNJ24334.1"/>
    <property type="molecule type" value="Genomic_DNA"/>
</dbReference>
<sequence length="508" mass="53370">MPPITLPRRTLHSFRTVLKKHLGLKARDDGPCVRVDAGAEGGIRLTAVGPDGRGISLLIPGDRPPAGLILPFALLGDAGAAKNGDVHLSEADRGSAVVANWDERGVPRSVRGTLEKKDRDRAADFAPPAVPEWHDRGDRFGDVLRAACEVTDVESTRYALGCVRLDPHAGRIEATDSHHLLIARGFTFGFDQPVLLPAPHVLSAAPLRGGDVKVQFLSGGKSAGLVVLSCGDWTVWTPEARDARFPDLDRVVPSKVGKAGVSLSKGDAAFLLDRIASLPGAGDERKPVTLETKDGLFLIRAAELGGQPVELATASSQVTSKAICVADRRFVARALANGCTEIVLNGPEVPVRCDAAGTETLSTTVVFATLAGDPVPAKDAVRLTADEPTNSAPQRAAETPVAVREGRSSQPASPTRNVPVMPRNRIAQHATGYTTNGSNGHAVRGDENPDGTPNHDALLERVSALGSTLSDAAGEARSLASDLRKLKKRNRTVTSALAGLKRLGSLVA</sequence>
<accession>A0ABX1V9A6</accession>
<protein>
    <submittedName>
        <fullName evidence="2">Uncharacterized protein</fullName>
    </submittedName>
</protein>
<dbReference type="RefSeq" id="WP_171183160.1">
    <property type="nucleotide sequence ID" value="NZ_WTPX01000006.1"/>
</dbReference>
<evidence type="ECO:0000313" key="3">
    <source>
        <dbReference type="Proteomes" id="UP000609651"/>
    </source>
</evidence>
<proteinExistence type="predicted"/>
<evidence type="ECO:0000313" key="2">
    <source>
        <dbReference type="EMBL" id="NNJ24334.1"/>
    </source>
</evidence>
<evidence type="ECO:0000256" key="1">
    <source>
        <dbReference type="SAM" id="MobiDB-lite"/>
    </source>
</evidence>
<organism evidence="2 3">
    <name type="scientific">Alienimonas chondri</name>
    <dbReference type="NCBI Taxonomy" id="2681879"/>
    <lineage>
        <taxon>Bacteria</taxon>
        <taxon>Pseudomonadati</taxon>
        <taxon>Planctomycetota</taxon>
        <taxon>Planctomycetia</taxon>
        <taxon>Planctomycetales</taxon>
        <taxon>Planctomycetaceae</taxon>
        <taxon>Alienimonas</taxon>
    </lineage>
</organism>
<comment type="caution">
    <text evidence="2">The sequence shown here is derived from an EMBL/GenBank/DDBJ whole genome shotgun (WGS) entry which is preliminary data.</text>
</comment>
<feature type="region of interest" description="Disordered" evidence="1">
    <location>
        <begin position="385"/>
        <end position="455"/>
    </location>
</feature>
<gene>
    <name evidence="2" type="ORF">LzC2_03900</name>
</gene>
<keyword evidence="3" id="KW-1185">Reference proteome</keyword>